<dbReference type="RefSeq" id="WP_084948112.1">
    <property type="nucleotide sequence ID" value="NZ_CP185265.1"/>
</dbReference>
<reference evidence="1 2" key="1">
    <citation type="journal article" date="2016" name="Eur. J. Clin. Microbiol. Infect. Dis.">
        <title>Whole genome sequencing as a tool for phylogenetic analysis of clinical strains of Mitis group streptococci.</title>
        <authorList>
            <person name="Rasmussen L.H."/>
            <person name="Dargis R."/>
            <person name="Hojholt K."/>
            <person name="Christensen J.J."/>
            <person name="Skovgaard O."/>
            <person name="Justesen U.S."/>
            <person name="Rosenvinge F.S."/>
            <person name="Moser C."/>
            <person name="Lukjancenko O."/>
            <person name="Rasmussen S."/>
            <person name="Nielsen X.C."/>
        </authorList>
    </citation>
    <scope>NUCLEOTIDE SEQUENCE [LARGE SCALE GENOMIC DNA]</scope>
    <source>
        <strain evidence="1 2">RH_777_07</strain>
    </source>
</reference>
<organism evidence="1 2">
    <name type="scientific">Streptococcus mitis</name>
    <dbReference type="NCBI Taxonomy" id="28037"/>
    <lineage>
        <taxon>Bacteria</taxon>
        <taxon>Bacillati</taxon>
        <taxon>Bacillota</taxon>
        <taxon>Bacilli</taxon>
        <taxon>Lactobacillales</taxon>
        <taxon>Streptococcaceae</taxon>
        <taxon>Streptococcus</taxon>
        <taxon>Streptococcus mitis group</taxon>
    </lineage>
</organism>
<protein>
    <submittedName>
        <fullName evidence="1">Uncharacterized protein</fullName>
    </submittedName>
</protein>
<accession>A0A1X1JIL5</accession>
<evidence type="ECO:0000313" key="2">
    <source>
        <dbReference type="Proteomes" id="UP000193849"/>
    </source>
</evidence>
<dbReference type="AlphaFoldDB" id="A0A1X1JIL5"/>
<sequence>MIMSFISKKDIQDVDAVTTEDFIKFKIFNPFIDLQELIKIIDSKLWFSEESYYFALSEIEQEKALISSNISNLLSKIICTNHKRGENVTFENYKEWFFKVLSSMSCMTISNQNKKSNDLPRDFVDFSKLKSSSNSGVLNYNDVDFFYSYLQLALLDIPNFSSFYFLQNFSNHINKSLKKLRDSGIYYAFCFCKYHREYVEFFIVISINKTVPNCCDYIIDELGSIYGAYDYHENQNTGVQDFKEDLCAIYLTDTFIESNVPECTSVQRGFINKIILMLGGG</sequence>
<dbReference type="EMBL" id="NCVD01000051">
    <property type="protein sequence ID" value="ORO86881.1"/>
    <property type="molecule type" value="Genomic_DNA"/>
</dbReference>
<gene>
    <name evidence="1" type="ORF">B7702_09960</name>
</gene>
<comment type="caution">
    <text evidence="1">The sequence shown here is derived from an EMBL/GenBank/DDBJ whole genome shotgun (WGS) entry which is preliminary data.</text>
</comment>
<dbReference type="Proteomes" id="UP000193849">
    <property type="component" value="Unassembled WGS sequence"/>
</dbReference>
<proteinExistence type="predicted"/>
<name>A0A1X1JIL5_STRMT</name>
<evidence type="ECO:0000313" key="1">
    <source>
        <dbReference type="EMBL" id="ORO86881.1"/>
    </source>
</evidence>